<feature type="region of interest" description="Disordered" evidence="1">
    <location>
        <begin position="202"/>
        <end position="226"/>
    </location>
</feature>
<sequence length="267" mass="30183">MFNGKSKVLRMNCNNTCGAEFLGRCLIFKFLSLTTRQSRRDLILSSQPPKTTTQKRPMCVMEEQVGGISSETEREANPSHLFDRSLDALHWPVAKVMGPGNRSEQTDGKNCTTWPEHTNNSENSDEKRVATPSMAAKSLQEAVHLMETIILLKVGVWGRWRRCGTFAREGASAVRVSPMHLRDRPRIYTEIYRHDTPEIARDSRRAPNRLVSPPPGNNNNIGDNTHKLETGKETIATSWNDNYNGLNQRVVCVVFRLCVRVVCVYSP</sequence>
<dbReference type="AlphaFoldDB" id="A0AAD5PSG1"/>
<gene>
    <name evidence="2" type="ORF">GHT06_017769</name>
</gene>
<name>A0AAD5PSG1_9CRUS</name>
<evidence type="ECO:0000313" key="3">
    <source>
        <dbReference type="Proteomes" id="UP000820818"/>
    </source>
</evidence>
<protein>
    <submittedName>
        <fullName evidence="2">Uncharacterized protein</fullName>
    </submittedName>
</protein>
<proteinExistence type="predicted"/>
<evidence type="ECO:0000313" key="2">
    <source>
        <dbReference type="EMBL" id="KAI9555254.1"/>
    </source>
</evidence>
<accession>A0AAD5PSG1</accession>
<feature type="compositionally biased region" description="Polar residues" evidence="1">
    <location>
        <begin position="108"/>
        <end position="122"/>
    </location>
</feature>
<evidence type="ECO:0000256" key="1">
    <source>
        <dbReference type="SAM" id="MobiDB-lite"/>
    </source>
</evidence>
<feature type="region of interest" description="Disordered" evidence="1">
    <location>
        <begin position="97"/>
        <end position="129"/>
    </location>
</feature>
<dbReference type="Proteomes" id="UP000820818">
    <property type="component" value="Linkage Group LG7"/>
</dbReference>
<reference evidence="2 3" key="1">
    <citation type="submission" date="2022-05" db="EMBL/GenBank/DDBJ databases">
        <title>A multi-omics perspective on studying reproductive biology in Daphnia sinensis.</title>
        <authorList>
            <person name="Jia J."/>
        </authorList>
    </citation>
    <scope>NUCLEOTIDE SEQUENCE [LARGE SCALE GENOMIC DNA]</scope>
    <source>
        <strain evidence="2 3">WSL</strain>
    </source>
</reference>
<organism evidence="2 3">
    <name type="scientific">Daphnia sinensis</name>
    <dbReference type="NCBI Taxonomy" id="1820382"/>
    <lineage>
        <taxon>Eukaryota</taxon>
        <taxon>Metazoa</taxon>
        <taxon>Ecdysozoa</taxon>
        <taxon>Arthropoda</taxon>
        <taxon>Crustacea</taxon>
        <taxon>Branchiopoda</taxon>
        <taxon>Diplostraca</taxon>
        <taxon>Cladocera</taxon>
        <taxon>Anomopoda</taxon>
        <taxon>Daphniidae</taxon>
        <taxon>Daphnia</taxon>
        <taxon>Daphnia similis group</taxon>
    </lineage>
</organism>
<keyword evidence="3" id="KW-1185">Reference proteome</keyword>
<comment type="caution">
    <text evidence="2">The sequence shown here is derived from an EMBL/GenBank/DDBJ whole genome shotgun (WGS) entry which is preliminary data.</text>
</comment>
<dbReference type="EMBL" id="WJBH02000007">
    <property type="protein sequence ID" value="KAI9555254.1"/>
    <property type="molecule type" value="Genomic_DNA"/>
</dbReference>